<proteinExistence type="predicted"/>
<protein>
    <submittedName>
        <fullName evidence="1">Uncharacterized protein</fullName>
    </submittedName>
</protein>
<accession>A0A0F9VCY2</accession>
<gene>
    <name evidence="1" type="ORF">LCGC14_0421430</name>
</gene>
<evidence type="ECO:0000313" key="1">
    <source>
        <dbReference type="EMBL" id="KKN71421.1"/>
    </source>
</evidence>
<name>A0A0F9VCY2_9ZZZZ</name>
<sequence length="386" mass="42410">MATLNTLVIRETFKIDGVLTDLASVPVFTAEDSSLSGVIRDQDSAVVVAADTALTKIATGTYRTTFTESPNNYTYTYWIKWVYDGDTFYDEHSLAGSGAALTTTAKFKSYIGETSTTYDSLIDDLVNRATSALEAYCGHRFGEDTYRHIFDGDGTTSLFLPEFPVTKVSLLSVSLQDVIRVTNTSSDAWNAYVEVVESATDPSVSSTMNCVIQGGADDGSDALTLSSYTLTSLVAAINALAKGWSATLNVSNWGIWDAPELLPNPGLSCINKYAYVQTPYKSEIEFDIKGQRNPPYNGNVGELRLPVGFSEGKQNVVVRYTAGYPTVPDDLEQIAIDLINIYFRGRNKDLSVKSERLGDHSITHAEDARNIPKQIQVRLAPYKRWR</sequence>
<comment type="caution">
    <text evidence="1">The sequence shown here is derived from an EMBL/GenBank/DDBJ whole genome shotgun (WGS) entry which is preliminary data.</text>
</comment>
<organism evidence="1">
    <name type="scientific">marine sediment metagenome</name>
    <dbReference type="NCBI Taxonomy" id="412755"/>
    <lineage>
        <taxon>unclassified sequences</taxon>
        <taxon>metagenomes</taxon>
        <taxon>ecological metagenomes</taxon>
    </lineage>
</organism>
<dbReference type="InterPro" id="IPR053746">
    <property type="entry name" value="Viral_HT_Connector_Assembly"/>
</dbReference>
<dbReference type="Gene3D" id="1.10.246.150">
    <property type="match status" value="1"/>
</dbReference>
<dbReference type="EMBL" id="LAZR01000384">
    <property type="protein sequence ID" value="KKN71421.1"/>
    <property type="molecule type" value="Genomic_DNA"/>
</dbReference>
<dbReference type="AlphaFoldDB" id="A0A0F9VCY2"/>
<reference evidence="1" key="1">
    <citation type="journal article" date="2015" name="Nature">
        <title>Complex archaea that bridge the gap between prokaryotes and eukaryotes.</title>
        <authorList>
            <person name="Spang A."/>
            <person name="Saw J.H."/>
            <person name="Jorgensen S.L."/>
            <person name="Zaremba-Niedzwiedzka K."/>
            <person name="Martijn J."/>
            <person name="Lind A.E."/>
            <person name="van Eijk R."/>
            <person name="Schleper C."/>
            <person name="Guy L."/>
            <person name="Ettema T.J."/>
        </authorList>
    </citation>
    <scope>NUCLEOTIDE SEQUENCE</scope>
</reference>